<dbReference type="Proteomes" id="UP000436284">
    <property type="component" value="Unassembled WGS sequence"/>
</dbReference>
<dbReference type="InterPro" id="IPR036390">
    <property type="entry name" value="WH_DNA-bd_sf"/>
</dbReference>
<keyword evidence="5" id="KW-1185">Reference proteome</keyword>
<dbReference type="AlphaFoldDB" id="A0A6N8TZX1"/>
<dbReference type="PANTHER" id="PTHR18964:SF110">
    <property type="entry name" value="TRANSCRIPTIONAL REGULATOR, XYLR-RELATED"/>
    <property type="match status" value="1"/>
</dbReference>
<dbReference type="OrthoDB" id="9796533at2"/>
<dbReference type="InterPro" id="IPR043129">
    <property type="entry name" value="ATPase_NBD"/>
</dbReference>
<evidence type="ECO:0000313" key="5">
    <source>
        <dbReference type="Proteomes" id="UP000436284"/>
    </source>
</evidence>
<comment type="function">
    <text evidence="1">Transcriptional repressor of xylose-utilizing enzymes.</text>
</comment>
<dbReference type="Gene3D" id="1.10.10.10">
    <property type="entry name" value="Winged helix-like DNA-binding domain superfamily/Winged helix DNA-binding domain"/>
    <property type="match status" value="1"/>
</dbReference>
<dbReference type="RefSeq" id="WP_160654739.1">
    <property type="nucleotide sequence ID" value="NZ_JBHRWU010000001.1"/>
</dbReference>
<dbReference type="Gene3D" id="3.30.420.40">
    <property type="match status" value="2"/>
</dbReference>
<keyword evidence="3" id="KW-0859">Xylose metabolism</keyword>
<proteinExistence type="inferred from homology"/>
<keyword evidence="3" id="KW-0119">Carbohydrate metabolism</keyword>
<name>A0A6N8TZX1_9STAP</name>
<dbReference type="EMBL" id="WUUK01000002">
    <property type="protein sequence ID" value="MXQ51032.1"/>
    <property type="molecule type" value="Genomic_DNA"/>
</dbReference>
<reference evidence="4 5" key="1">
    <citation type="submission" date="2019-12" db="EMBL/GenBank/DDBJ databases">
        <title>Salinicoccus cyprini sp. nov., isolated from gastro-intestinal tract of mirror carp, Cyprinus carpio var. specularis, collected from Gobind Sagar Reservoir, Himachal Pradesh, India.</title>
        <authorList>
            <person name="Talwar C."/>
            <person name="Singh A.K."/>
            <person name="Lal R."/>
            <person name="Negi R.K."/>
        </authorList>
    </citation>
    <scope>NUCLEOTIDE SEQUENCE [LARGE SCALE GENOMIC DNA]</scope>
    <source>
        <strain evidence="4 5">J-82</strain>
    </source>
</reference>
<protein>
    <submittedName>
        <fullName evidence="4">ROK family protein</fullName>
    </submittedName>
</protein>
<evidence type="ECO:0000256" key="3">
    <source>
        <dbReference type="ARBA" id="ARBA00022629"/>
    </source>
</evidence>
<sequence>MVVKNQEYIKQQNRREVLEMIIRNGPISKSIIAKKMNMSPTSSTRIVNYLLDSKLVVEDISNGPNKGKRNLLLPNKKRIVNICIEIDIDTVTIALINLKGEIISEARVFAATMDASKVVQVISHEVKLMTEKQLDGDEMVTGIGIAMPGIINPSTGTVKVSTQFNWKDVPLADMIREATDYDVKVDNELKLKALAENHYSIRKESSLVMVGFGNGVGSALITNDDIYRGSSNASGEIGHITLDPMGPRCTCGKYGCLQTYIAKDFLLSDARKSHDIESMEELIEKAQLNEQWAISILDKAVSYMILTLNNIVRIYNPSAIYVSGILIENHRYIHEKLENGYHEVDAFRNGDLKIELTQLKDEGALMGASLMIQRHYIEHLA</sequence>
<dbReference type="InterPro" id="IPR036388">
    <property type="entry name" value="WH-like_DNA-bd_sf"/>
</dbReference>
<dbReference type="PANTHER" id="PTHR18964">
    <property type="entry name" value="ROK (REPRESSOR, ORF, KINASE) FAMILY"/>
    <property type="match status" value="1"/>
</dbReference>
<evidence type="ECO:0000256" key="1">
    <source>
        <dbReference type="ARBA" id="ARBA00002486"/>
    </source>
</evidence>
<accession>A0A6N8TZX1</accession>
<dbReference type="SUPFAM" id="SSF46785">
    <property type="entry name" value="Winged helix' DNA-binding domain"/>
    <property type="match status" value="1"/>
</dbReference>
<dbReference type="InterPro" id="IPR000600">
    <property type="entry name" value="ROK"/>
</dbReference>
<comment type="caution">
    <text evidence="4">The sequence shown here is derived from an EMBL/GenBank/DDBJ whole genome shotgun (WGS) entry which is preliminary data.</text>
</comment>
<evidence type="ECO:0000313" key="4">
    <source>
        <dbReference type="EMBL" id="MXQ51032.1"/>
    </source>
</evidence>
<comment type="similarity">
    <text evidence="2">Belongs to the ROK (NagC/XylR) family.</text>
</comment>
<dbReference type="SUPFAM" id="SSF53067">
    <property type="entry name" value="Actin-like ATPase domain"/>
    <property type="match status" value="1"/>
</dbReference>
<gene>
    <name evidence="4" type="ORF">GQ671_07080</name>
</gene>
<evidence type="ECO:0000256" key="2">
    <source>
        <dbReference type="ARBA" id="ARBA00006479"/>
    </source>
</evidence>
<organism evidence="4 5">
    <name type="scientific">Salinicoccus hispanicus</name>
    <dbReference type="NCBI Taxonomy" id="157225"/>
    <lineage>
        <taxon>Bacteria</taxon>
        <taxon>Bacillati</taxon>
        <taxon>Bacillota</taxon>
        <taxon>Bacilli</taxon>
        <taxon>Bacillales</taxon>
        <taxon>Staphylococcaceae</taxon>
        <taxon>Salinicoccus</taxon>
    </lineage>
</organism>
<dbReference type="Pfam" id="PF00480">
    <property type="entry name" value="ROK"/>
    <property type="match status" value="1"/>
</dbReference>
<dbReference type="GO" id="GO:0042732">
    <property type="term" value="P:D-xylose metabolic process"/>
    <property type="evidence" value="ECO:0007669"/>
    <property type="project" value="UniProtKB-KW"/>
</dbReference>